<comment type="caution">
    <text evidence="1">The sequence shown here is derived from an EMBL/GenBank/DDBJ whole genome shotgun (WGS) entry which is preliminary data.</text>
</comment>
<dbReference type="Proteomes" id="UP001207626">
    <property type="component" value="Unassembled WGS sequence"/>
</dbReference>
<gene>
    <name evidence="1" type="ORF">M5X09_26230</name>
</gene>
<sequence length="55" mass="6062">MLKGVPGFGWPVLEVIKMSCYEGISTLQPDTQQYRVSKDFFITYAAGAHPAIIVS</sequence>
<protein>
    <submittedName>
        <fullName evidence="1">Uncharacterized protein</fullName>
    </submittedName>
</protein>
<keyword evidence="2" id="KW-1185">Reference proteome</keyword>
<name>A0ABT4E0G0_9BACL</name>
<evidence type="ECO:0000313" key="2">
    <source>
        <dbReference type="Proteomes" id="UP001207626"/>
    </source>
</evidence>
<evidence type="ECO:0000313" key="1">
    <source>
        <dbReference type="EMBL" id="MCY9523103.1"/>
    </source>
</evidence>
<dbReference type="EMBL" id="JAMDLW010000059">
    <property type="protein sequence ID" value="MCY9523103.1"/>
    <property type="molecule type" value="Genomic_DNA"/>
</dbReference>
<reference evidence="1 2" key="1">
    <citation type="submission" date="2022-05" db="EMBL/GenBank/DDBJ databases">
        <title>Genome Sequencing of Bee-Associated Microbes.</title>
        <authorList>
            <person name="Dunlap C."/>
        </authorList>
    </citation>
    <scope>NUCLEOTIDE SEQUENCE [LARGE SCALE GENOMIC DNA]</scope>
    <source>
        <strain evidence="1 2">NRRL NRS-1438</strain>
    </source>
</reference>
<dbReference type="RefSeq" id="WP_268601734.1">
    <property type="nucleotide sequence ID" value="NZ_JAMDLV010000083.1"/>
</dbReference>
<proteinExistence type="predicted"/>
<accession>A0ABT4E0G0</accession>
<organism evidence="1 2">
    <name type="scientific">Paenibacillus apiarius</name>
    <dbReference type="NCBI Taxonomy" id="46240"/>
    <lineage>
        <taxon>Bacteria</taxon>
        <taxon>Bacillati</taxon>
        <taxon>Bacillota</taxon>
        <taxon>Bacilli</taxon>
        <taxon>Bacillales</taxon>
        <taxon>Paenibacillaceae</taxon>
        <taxon>Paenibacillus</taxon>
    </lineage>
</organism>